<keyword evidence="6" id="KW-0768">Sushi</keyword>
<dbReference type="GeneID" id="108561623"/>
<dbReference type="PROSITE" id="PS50825">
    <property type="entry name" value="HYR"/>
    <property type="match status" value="1"/>
</dbReference>
<dbReference type="Gene3D" id="2.10.70.10">
    <property type="entry name" value="Complement Module, domain 1"/>
    <property type="match status" value="3"/>
</dbReference>
<feature type="domain" description="EGF-like" evidence="8">
    <location>
        <begin position="341"/>
        <end position="377"/>
    </location>
</feature>
<dbReference type="PANTHER" id="PTHR24034">
    <property type="entry name" value="EGF-LIKE DOMAIN-CONTAINING PROTEIN"/>
    <property type="match status" value="1"/>
</dbReference>
<evidence type="ECO:0000256" key="5">
    <source>
        <dbReference type="PROSITE-ProRule" id="PRU00076"/>
    </source>
</evidence>
<dbReference type="CDD" id="cd00033">
    <property type="entry name" value="CCP"/>
    <property type="match status" value="2"/>
</dbReference>
<dbReference type="InterPro" id="IPR026823">
    <property type="entry name" value="cEGF"/>
</dbReference>
<feature type="domain" description="Sushi" evidence="10">
    <location>
        <begin position="51"/>
        <end position="118"/>
    </location>
</feature>
<feature type="domain" description="Sushi" evidence="10">
    <location>
        <begin position="1075"/>
        <end position="1125"/>
    </location>
</feature>
<dbReference type="PANTHER" id="PTHR24034:SF209">
    <property type="entry name" value="EGF-LIKE DOMAIN-CONTAINING PROTEIN"/>
    <property type="match status" value="1"/>
</dbReference>
<keyword evidence="11" id="KW-1185">Reference proteome</keyword>
<dbReference type="SMART" id="SM00179">
    <property type="entry name" value="EGF_CA"/>
    <property type="match status" value="19"/>
</dbReference>
<dbReference type="SUPFAM" id="SSF57184">
    <property type="entry name" value="Growth factor receptor domain"/>
    <property type="match status" value="9"/>
</dbReference>
<evidence type="ECO:0000256" key="2">
    <source>
        <dbReference type="ARBA" id="ARBA00022729"/>
    </source>
</evidence>
<dbReference type="InterPro" id="IPR050751">
    <property type="entry name" value="ECM_structural_protein"/>
</dbReference>
<dbReference type="SMART" id="SM00181">
    <property type="entry name" value="EGF"/>
    <property type="match status" value="24"/>
</dbReference>
<evidence type="ECO:0000313" key="11">
    <source>
        <dbReference type="Proteomes" id="UP000695000"/>
    </source>
</evidence>
<dbReference type="InterPro" id="IPR009030">
    <property type="entry name" value="Growth_fac_rcpt_cys_sf"/>
</dbReference>
<evidence type="ECO:0000313" key="12">
    <source>
        <dbReference type="RefSeq" id="XP_017775137.1"/>
    </source>
</evidence>
<gene>
    <name evidence="12" type="primary">LOC108561623</name>
</gene>
<dbReference type="InterPro" id="IPR049883">
    <property type="entry name" value="NOTCH1_EGF-like"/>
</dbReference>
<dbReference type="InterPro" id="IPR018097">
    <property type="entry name" value="EGF_Ca-bd_CS"/>
</dbReference>
<dbReference type="Proteomes" id="UP000695000">
    <property type="component" value="Unplaced"/>
</dbReference>
<dbReference type="InterPro" id="IPR000742">
    <property type="entry name" value="EGF"/>
</dbReference>
<proteinExistence type="predicted"/>
<feature type="domain" description="EGF-like" evidence="8">
    <location>
        <begin position="433"/>
        <end position="472"/>
    </location>
</feature>
<dbReference type="InterPro" id="IPR000152">
    <property type="entry name" value="EGF-type_Asp/Asn_hydroxyl_site"/>
</dbReference>
<dbReference type="Pfam" id="PF12662">
    <property type="entry name" value="cEGF"/>
    <property type="match status" value="2"/>
</dbReference>
<dbReference type="InterPro" id="IPR003410">
    <property type="entry name" value="HYR_dom"/>
</dbReference>
<dbReference type="PROSITE" id="PS50026">
    <property type="entry name" value="EGF_3"/>
    <property type="match status" value="4"/>
</dbReference>
<keyword evidence="3" id="KW-0677">Repeat</keyword>
<dbReference type="RefSeq" id="XP_017775137.1">
    <property type="nucleotide sequence ID" value="XM_017919648.1"/>
</dbReference>
<evidence type="ECO:0000256" key="7">
    <source>
        <dbReference type="SAM" id="SignalP"/>
    </source>
</evidence>
<evidence type="ECO:0000256" key="6">
    <source>
        <dbReference type="PROSITE-ProRule" id="PRU00302"/>
    </source>
</evidence>
<dbReference type="SUPFAM" id="SSF57535">
    <property type="entry name" value="Complement control module/SCR domain"/>
    <property type="match status" value="2"/>
</dbReference>
<comment type="caution">
    <text evidence="5">Lacks conserved residue(s) required for the propagation of feature annotation.</text>
</comment>
<dbReference type="InterPro" id="IPR035976">
    <property type="entry name" value="Sushi/SCR/CCP_sf"/>
</dbReference>
<feature type="domain" description="EGF-like" evidence="8">
    <location>
        <begin position="177"/>
        <end position="215"/>
    </location>
</feature>
<dbReference type="Pfam" id="PF07645">
    <property type="entry name" value="EGF_CA"/>
    <property type="match status" value="3"/>
</dbReference>
<dbReference type="PROSITE" id="PS50923">
    <property type="entry name" value="SUSHI"/>
    <property type="match status" value="2"/>
</dbReference>
<feature type="chain" id="PRO_5045396771" evidence="7">
    <location>
        <begin position="25"/>
        <end position="1459"/>
    </location>
</feature>
<dbReference type="Pfam" id="PF14670">
    <property type="entry name" value="FXa_inhibition"/>
    <property type="match status" value="4"/>
</dbReference>
<evidence type="ECO:0000256" key="3">
    <source>
        <dbReference type="ARBA" id="ARBA00022737"/>
    </source>
</evidence>
<dbReference type="InterPro" id="IPR001881">
    <property type="entry name" value="EGF-like_Ca-bd_dom"/>
</dbReference>
<protein>
    <submittedName>
        <fullName evidence="12">Fibrillin-1</fullName>
    </submittedName>
</protein>
<dbReference type="CDD" id="cd00054">
    <property type="entry name" value="EGF_CA"/>
    <property type="match status" value="1"/>
</dbReference>
<evidence type="ECO:0000259" key="8">
    <source>
        <dbReference type="PROSITE" id="PS50026"/>
    </source>
</evidence>
<dbReference type="SUPFAM" id="SSF57196">
    <property type="entry name" value="EGF/Laminin"/>
    <property type="match status" value="1"/>
</dbReference>
<keyword evidence="1 5" id="KW-0245">EGF-like domain</keyword>
<evidence type="ECO:0000259" key="10">
    <source>
        <dbReference type="PROSITE" id="PS50923"/>
    </source>
</evidence>
<reference evidence="12" key="1">
    <citation type="submission" date="2025-08" db="UniProtKB">
        <authorList>
            <consortium name="RefSeq"/>
        </authorList>
    </citation>
    <scope>IDENTIFICATION</scope>
    <source>
        <tissue evidence="12">Whole Larva</tissue>
    </source>
</reference>
<accession>A0ABM1MKN7</accession>
<keyword evidence="4 6" id="KW-1015">Disulfide bond</keyword>
<feature type="disulfide bond" evidence="6">
    <location>
        <begin position="1096"/>
        <end position="1123"/>
    </location>
</feature>
<dbReference type="SMART" id="SM00032">
    <property type="entry name" value="CCP"/>
    <property type="match status" value="3"/>
</dbReference>
<feature type="domain" description="EGF-like" evidence="8">
    <location>
        <begin position="301"/>
        <end position="340"/>
    </location>
</feature>
<sequence length="1459" mass="161958">MRRKIYSLTIAFGFFLMSIQATSGLEAGKKIKISTPGLEEIPTNLLNLLDTSCARRKITEAPRIDHMENVKYSKRKRAKKTFLIATYSCQDGYSLLNDNRKLYCGNGKWMGPWPICIPNAGLAYTQSDDSNVVTTTGLNECPQDFAKRCQHDCVMSNGKPKCNCYNGFQMNNGVCEDINECLTNNGNCAHECTNSPGSFQCTCPPGFFVSEYSCVDINECTLRNGHGPCQETCENTEGSYRCSCQLPGTQLAPDLHTCVDLDECQQGTSGCSHGCINTHGNTFCTCPEGMMLDTDWKTCTDINECEDSPCSHECVNIVGSYKCACPTGYLIGPENLHECVDVNECESKPCSHLCENTVGSFVCSCPDTWILKNNTCVQDNCPPGYKMENDGCEDINECLDGVCDGLCENTNGSYECSCYEGYYLNETTRACVDIDECIDEYSNDCDQLCLNTPGSYSCECQEGFSLIEGICTDVNECLDFNGNCTHLCANLEGSYQCACDIGYVLQEDNRTCKELDLCTDNNGGCSHVCENYNGSVICGCPDGYELYDKDCFKISPCKINNGGCSHFCEHINNTVNCLCPDNHKLINTSFCEIDACFEENGGCSHMCENIKGQASCSCPDETYELKGKICYKINLCLINNGGCSHGCQFNNNEVVCDCPPYHELNDKQCKKINPCEIDNGGCSHLCDFFNDQINCACPKGFELVGKECERYDPCSVNNGGCSHDCFNNNGDVECLCPIRYELIDGKNCAPIDPCADRNGGCSHYCSSTTGFARCHCPEGFQLVDKTCVKIDPCKLLNCSHFCINQNEYAQCYCPDNLLLVNNTCVDPCEGFGCSHSCRSVRGVPFCECPDHLMLSDKTCIDIDPCLTKNCSHDCVLVNKQAVCKCPDNYELQDSICKPVNPCTINNGGCSHICYSYRGFAKCSCPDGFVSQGKKCLDENPCRANNGNCSHICTNGNGVSTCSCPTGYTLRPNKRTCKDINECLIENGKCSHYCKNTPGGRTCLCPKGYQLHEDQSQCTKISCFYNNGGCQQICKNSYGSIKCGCTEGFTLQEDKKSCKKAQFSECPLKIPINGRIKCTNQNNSSYVPVNTQCLVTCDRGYKLMGESIRTCKSSGNWDRDDAYCVGVSCKKMPHPLNGRFIPTSCTSGKNFIGEKCKLHCRIGYKPNPNMELFTCLPNSQWTPDIEDNHIVNACVQEYYHVEPSIRCPNGGSLNFDLPKGKNSVMVQIPKPESNVDWWRFVKATPSWAKQLYSNLGPGRFEVIFNAYSPTLNTSSSCHLLINVRDTEAPQMTGCPANMEITLRKDERTRTVYWQEPIFTDNVGVKTVYKSKESSSSLGPGYHHVNYIASDNAGNRAFCHFTISIKEFGYTFNYPGRYRAVLICPHGIQYMSNSPDNYDNSITTRNGCHWSHIRVREPMGNAAYRLPSFRTHHSQHGSNHNSHAYRDKLKRNLFDWNKNCC</sequence>
<dbReference type="Pfam" id="PF02494">
    <property type="entry name" value="HYR"/>
    <property type="match status" value="1"/>
</dbReference>
<name>A0ABM1MKN7_NICVS</name>
<feature type="signal peptide" evidence="7">
    <location>
        <begin position="1"/>
        <end position="24"/>
    </location>
</feature>
<dbReference type="PROSITE" id="PS00010">
    <property type="entry name" value="ASX_HYDROXYL"/>
    <property type="match status" value="6"/>
</dbReference>
<evidence type="ECO:0000256" key="1">
    <source>
        <dbReference type="ARBA" id="ARBA00022536"/>
    </source>
</evidence>
<dbReference type="PROSITE" id="PS01186">
    <property type="entry name" value="EGF_2"/>
    <property type="match status" value="7"/>
</dbReference>
<dbReference type="Gene3D" id="2.10.25.10">
    <property type="entry name" value="Laminin"/>
    <property type="match status" value="21"/>
</dbReference>
<feature type="disulfide bond" evidence="6">
    <location>
        <begin position="89"/>
        <end position="116"/>
    </location>
</feature>
<keyword evidence="2 7" id="KW-0732">Signal</keyword>
<dbReference type="InterPro" id="IPR000436">
    <property type="entry name" value="Sushi_SCR_CCP_dom"/>
</dbReference>
<dbReference type="PROSITE" id="PS01187">
    <property type="entry name" value="EGF_CA"/>
    <property type="match status" value="2"/>
</dbReference>
<evidence type="ECO:0000259" key="9">
    <source>
        <dbReference type="PROSITE" id="PS50825"/>
    </source>
</evidence>
<feature type="domain" description="HYR" evidence="9">
    <location>
        <begin position="1283"/>
        <end position="1365"/>
    </location>
</feature>
<organism evidence="11 12">
    <name type="scientific">Nicrophorus vespilloides</name>
    <name type="common">Boreal carrion beetle</name>
    <dbReference type="NCBI Taxonomy" id="110193"/>
    <lineage>
        <taxon>Eukaryota</taxon>
        <taxon>Metazoa</taxon>
        <taxon>Ecdysozoa</taxon>
        <taxon>Arthropoda</taxon>
        <taxon>Hexapoda</taxon>
        <taxon>Insecta</taxon>
        <taxon>Pterygota</taxon>
        <taxon>Neoptera</taxon>
        <taxon>Endopterygota</taxon>
        <taxon>Coleoptera</taxon>
        <taxon>Polyphaga</taxon>
        <taxon>Staphyliniformia</taxon>
        <taxon>Silphidae</taxon>
        <taxon>Nicrophorinae</taxon>
        <taxon>Nicrophorus</taxon>
    </lineage>
</organism>
<evidence type="ECO:0000256" key="4">
    <source>
        <dbReference type="ARBA" id="ARBA00023157"/>
    </source>
</evidence>